<feature type="region of interest" description="Disordered" evidence="1">
    <location>
        <begin position="48"/>
        <end position="76"/>
    </location>
</feature>
<feature type="domain" description="Chitin-binding type-2" evidence="2">
    <location>
        <begin position="81"/>
        <end position="136"/>
    </location>
</feature>
<evidence type="ECO:0000313" key="3">
    <source>
        <dbReference type="EMBL" id="KAJ6222920.1"/>
    </source>
</evidence>
<dbReference type="Pfam" id="PF01607">
    <property type="entry name" value="CBM_14"/>
    <property type="match status" value="1"/>
</dbReference>
<evidence type="ECO:0000256" key="1">
    <source>
        <dbReference type="SAM" id="MobiDB-lite"/>
    </source>
</evidence>
<proteinExistence type="predicted"/>
<dbReference type="EMBL" id="JAPWDV010000001">
    <property type="protein sequence ID" value="KAJ6222920.1"/>
    <property type="molecule type" value="Genomic_DNA"/>
</dbReference>
<evidence type="ECO:0000313" key="4">
    <source>
        <dbReference type="Proteomes" id="UP001142055"/>
    </source>
</evidence>
<reference evidence="3" key="1">
    <citation type="submission" date="2022-12" db="EMBL/GenBank/DDBJ databases">
        <title>Genome assemblies of Blomia tropicalis.</title>
        <authorList>
            <person name="Cui Y."/>
        </authorList>
    </citation>
    <scope>NUCLEOTIDE SEQUENCE</scope>
    <source>
        <tissue evidence="3">Adult mites</tissue>
    </source>
</reference>
<dbReference type="SMART" id="SM00494">
    <property type="entry name" value="ChtBD2"/>
    <property type="match status" value="1"/>
</dbReference>
<sequence length="1065" mass="120646">MPSSLNIPIKNVHIGDDADALRSKSSEQLITSESKRSLSLENESTIVSINDNNNNNNNNNNAGIENENNNPQQSNRTMATNFQCPEQFGYFPDSTDCSRYFVCVFGDPLHETCTGGLYFSTELQTCDWPQNVICQLKNVNGKNMFNNVVNKVTSTTRLNEQNRQQHFGVNDADDDLTNVTENGKRTLNNQANIDDEKDELDGENVTESTASVEYLGTNDLDQPQFDESIASFVDQNGDVYVHDGPGGLYSLIERTASISDHDQPTTAYGSNNNVNPSSINSIEKNKLSETKNIKNLKTYLKPQCIKNCTANQNVQFDDEMDEYGKQTINESNKSSNPKNNNYQQLDHLRPRSNIVKKQLKIDDLEFINKVDEDDDDIVNEINRNLTIVTEPPIITFVASKKDLWNMDTSPSVSNNKDRLSNLYPEDRQQIGYKQRRSETNSLSTPNLNTEKLIMQVFRGGKMHQSSESNRMRYINSLNTLPLPFPTNLVKPWKHTNSFISNRIGKSTKMNPINVIQTNGTVMNNPQSRLNTTTVKPPGTEIHIFYSYRSNSQHNTNGNNNNNNNSRKSMSSNQPIVSSAAATAATTAATTISRHKDTNKDQNKSEIFTIRSSDLLISKSLNTTSSMATSSKQPLPSPLPSIQSTTIGVNGLFNNDYRSNNGNNMAVKLANMNINRHTNNNNVGRLSSMSTPAITSVPIMSTSSYVNITNYGSFESIKTSTSTMAPNVNVVNDRLPTIVNGQPPYSSSSSSSSHHHHHHHPFLFILNQNWRDQKTFHQYVIQPLIVNYQNVFAPERRRQFTTDEWRREMAGQREILHRFAGIPREEIRGMRAPFLQIGGDQQFQMLMDANFTYDSSISIFDNSPPFWPYTMDFAVQHDCMITPCPTRSYPGLWEIGLTMWQDLAGGGRCTMANSCTSPSNEEGVYELIMTNFKRHYETNRAPFGLFYQSGWFANAHHKAGFLRFIDEVLQYGDVFFVTNWQAIQWMQNPTTLSKIDYFKPWQCMNDSNGRRRLDGLNKVHECHMPNICHVKFGPRESGNSRYFKTCQKCPIDYPWIDNVDSLLTEK</sequence>
<dbReference type="Gene3D" id="3.20.20.370">
    <property type="entry name" value="Glycoside hydrolase/deacetylase"/>
    <property type="match status" value="1"/>
</dbReference>
<dbReference type="InterPro" id="IPR002557">
    <property type="entry name" value="Chitin-bd_dom"/>
</dbReference>
<protein>
    <recommendedName>
        <fullName evidence="2">Chitin-binding type-2 domain-containing protein</fullName>
    </recommendedName>
</protein>
<dbReference type="InterPro" id="IPR011330">
    <property type="entry name" value="Glyco_hydro/deAcase_b/a-brl"/>
</dbReference>
<dbReference type="Proteomes" id="UP001142055">
    <property type="component" value="Chromosome 1"/>
</dbReference>
<dbReference type="PROSITE" id="PS50940">
    <property type="entry name" value="CHIT_BIND_II"/>
    <property type="match status" value="1"/>
</dbReference>
<organism evidence="3 4">
    <name type="scientific">Blomia tropicalis</name>
    <name type="common">Mite</name>
    <dbReference type="NCBI Taxonomy" id="40697"/>
    <lineage>
        <taxon>Eukaryota</taxon>
        <taxon>Metazoa</taxon>
        <taxon>Ecdysozoa</taxon>
        <taxon>Arthropoda</taxon>
        <taxon>Chelicerata</taxon>
        <taxon>Arachnida</taxon>
        <taxon>Acari</taxon>
        <taxon>Acariformes</taxon>
        <taxon>Sarcoptiformes</taxon>
        <taxon>Astigmata</taxon>
        <taxon>Glycyphagoidea</taxon>
        <taxon>Echimyopodidae</taxon>
        <taxon>Blomia</taxon>
    </lineage>
</organism>
<feature type="region of interest" description="Disordered" evidence="1">
    <location>
        <begin position="549"/>
        <end position="581"/>
    </location>
</feature>
<dbReference type="InterPro" id="IPR052740">
    <property type="entry name" value="CE4"/>
</dbReference>
<dbReference type="SUPFAM" id="SSF88713">
    <property type="entry name" value="Glycoside hydrolase/deacetylase"/>
    <property type="match status" value="1"/>
</dbReference>
<gene>
    <name evidence="3" type="ORF">RDWZM_001465</name>
</gene>
<dbReference type="SUPFAM" id="SSF57625">
    <property type="entry name" value="Invertebrate chitin-binding proteins"/>
    <property type="match status" value="1"/>
</dbReference>
<comment type="caution">
    <text evidence="3">The sequence shown here is derived from an EMBL/GenBank/DDBJ whole genome shotgun (WGS) entry which is preliminary data.</text>
</comment>
<feature type="compositionally biased region" description="Low complexity" evidence="1">
    <location>
        <begin position="50"/>
        <end position="70"/>
    </location>
</feature>
<dbReference type="PANTHER" id="PTHR45985">
    <property type="match status" value="1"/>
</dbReference>
<dbReference type="GO" id="GO:0005576">
    <property type="term" value="C:extracellular region"/>
    <property type="evidence" value="ECO:0007669"/>
    <property type="project" value="InterPro"/>
</dbReference>
<name>A0A9Q0MG26_BLOTA</name>
<dbReference type="InterPro" id="IPR036508">
    <property type="entry name" value="Chitin-bd_dom_sf"/>
</dbReference>
<dbReference type="AlphaFoldDB" id="A0A9Q0MG26"/>
<dbReference type="GO" id="GO:0005975">
    <property type="term" value="P:carbohydrate metabolic process"/>
    <property type="evidence" value="ECO:0007669"/>
    <property type="project" value="InterPro"/>
</dbReference>
<feature type="compositionally biased region" description="Low complexity" evidence="1">
    <location>
        <begin position="549"/>
        <end position="572"/>
    </location>
</feature>
<dbReference type="Gene3D" id="2.170.140.10">
    <property type="entry name" value="Chitin binding domain"/>
    <property type="match status" value="1"/>
</dbReference>
<accession>A0A9Q0MG26</accession>
<keyword evidence="4" id="KW-1185">Reference proteome</keyword>
<dbReference type="GO" id="GO:0008061">
    <property type="term" value="F:chitin binding"/>
    <property type="evidence" value="ECO:0007669"/>
    <property type="project" value="InterPro"/>
</dbReference>
<evidence type="ECO:0000259" key="2">
    <source>
        <dbReference type="PROSITE" id="PS50940"/>
    </source>
</evidence>
<dbReference type="PANTHER" id="PTHR45985:SF12">
    <property type="entry name" value="CHITIN DEACETYLASE-LIKE 5, ISOFORM B"/>
    <property type="match status" value="1"/>
</dbReference>